<evidence type="ECO:0000256" key="1">
    <source>
        <dbReference type="SAM" id="SignalP"/>
    </source>
</evidence>
<protein>
    <submittedName>
        <fullName evidence="2">Uncharacterized protein</fullName>
    </submittedName>
</protein>
<dbReference type="EMBL" id="WUMU01000022">
    <property type="protein sequence ID" value="MXN19930.1"/>
    <property type="molecule type" value="Genomic_DNA"/>
</dbReference>
<evidence type="ECO:0000313" key="3">
    <source>
        <dbReference type="Proteomes" id="UP000477911"/>
    </source>
</evidence>
<accession>A0A6L7G9G0</accession>
<evidence type="ECO:0000313" key="2">
    <source>
        <dbReference type="EMBL" id="MXN19930.1"/>
    </source>
</evidence>
<feature type="chain" id="PRO_5027044757" evidence="1">
    <location>
        <begin position="23"/>
        <end position="102"/>
    </location>
</feature>
<name>A0A6L7G9G0_9RHOB</name>
<organism evidence="2 3">
    <name type="scientific">Pseudooceanicola albus</name>
    <dbReference type="NCBI Taxonomy" id="2692189"/>
    <lineage>
        <taxon>Bacteria</taxon>
        <taxon>Pseudomonadati</taxon>
        <taxon>Pseudomonadota</taxon>
        <taxon>Alphaproteobacteria</taxon>
        <taxon>Rhodobacterales</taxon>
        <taxon>Paracoccaceae</taxon>
        <taxon>Pseudooceanicola</taxon>
    </lineage>
</organism>
<feature type="signal peptide" evidence="1">
    <location>
        <begin position="1"/>
        <end position="22"/>
    </location>
</feature>
<sequence length="102" mass="10294">MKLAATALTALLVATSAGAAFANTAAPESTTVLVPTDAVYAAGDDTGIVTSQVELTSGTNRDIPATRLPVSMQRSQSLASNDTVTVTSFPRADVPLLASSGR</sequence>
<keyword evidence="1" id="KW-0732">Signal</keyword>
<comment type="caution">
    <text evidence="2">The sequence shown here is derived from an EMBL/GenBank/DDBJ whole genome shotgun (WGS) entry which is preliminary data.</text>
</comment>
<dbReference type="Proteomes" id="UP000477911">
    <property type="component" value="Unassembled WGS sequence"/>
</dbReference>
<proteinExistence type="predicted"/>
<reference evidence="2 3" key="1">
    <citation type="submission" date="2019-12" db="EMBL/GenBank/DDBJ databases">
        <authorList>
            <person name="Li M."/>
        </authorList>
    </citation>
    <scope>NUCLEOTIDE SEQUENCE [LARGE SCALE GENOMIC DNA]</scope>
    <source>
        <strain evidence="2 3">GBMRC 2024</strain>
    </source>
</reference>
<dbReference type="RefSeq" id="WP_160896050.1">
    <property type="nucleotide sequence ID" value="NZ_WUMU01000022.1"/>
</dbReference>
<gene>
    <name evidence="2" type="ORF">GR170_19015</name>
</gene>
<keyword evidence="3" id="KW-1185">Reference proteome</keyword>
<dbReference type="AlphaFoldDB" id="A0A6L7G9G0"/>